<comment type="similarity">
    <text evidence="2 10">Belongs to the TonB family.</text>
</comment>
<evidence type="ECO:0000256" key="6">
    <source>
        <dbReference type="ARBA" id="ARBA00022692"/>
    </source>
</evidence>
<name>A0A6I4M6M3_9SPHN</name>
<comment type="caution">
    <text evidence="12">The sequence shown here is derived from an EMBL/GenBank/DDBJ whole genome shotgun (WGS) entry which is preliminary data.</text>
</comment>
<evidence type="ECO:0000313" key="12">
    <source>
        <dbReference type="EMBL" id="MVZ98328.1"/>
    </source>
</evidence>
<evidence type="ECO:0000256" key="2">
    <source>
        <dbReference type="ARBA" id="ARBA00006555"/>
    </source>
</evidence>
<keyword evidence="4 10" id="KW-1003">Cell membrane</keyword>
<keyword evidence="6 10" id="KW-0812">Transmembrane</keyword>
<dbReference type="Proteomes" id="UP000471147">
    <property type="component" value="Unassembled WGS sequence"/>
</dbReference>
<feature type="transmembrane region" description="Helical" evidence="10">
    <location>
        <begin position="15"/>
        <end position="36"/>
    </location>
</feature>
<dbReference type="NCBIfam" id="TIGR01352">
    <property type="entry name" value="tonB_Cterm"/>
    <property type="match status" value="1"/>
</dbReference>
<evidence type="ECO:0000256" key="8">
    <source>
        <dbReference type="ARBA" id="ARBA00022989"/>
    </source>
</evidence>
<feature type="domain" description="TonB C-terminal" evidence="11">
    <location>
        <begin position="129"/>
        <end position="219"/>
    </location>
</feature>
<keyword evidence="13" id="KW-1185">Reference proteome</keyword>
<dbReference type="PANTHER" id="PTHR33446">
    <property type="entry name" value="PROTEIN TONB-RELATED"/>
    <property type="match status" value="1"/>
</dbReference>
<comment type="function">
    <text evidence="10">Interacts with outer membrane receptor proteins that carry out high-affinity binding and energy dependent uptake into the periplasmic space of specific substrates. It could act to transduce energy from the cytoplasmic membrane to specific energy-requiring processes in the outer membrane, resulting in the release into the periplasm of ligands bound by these outer membrane proteins.</text>
</comment>
<keyword evidence="10" id="KW-0735">Signal-anchor</keyword>
<keyword evidence="8 10" id="KW-1133">Transmembrane helix</keyword>
<evidence type="ECO:0000256" key="10">
    <source>
        <dbReference type="RuleBase" id="RU362123"/>
    </source>
</evidence>
<evidence type="ECO:0000259" key="11">
    <source>
        <dbReference type="PROSITE" id="PS52015"/>
    </source>
</evidence>
<dbReference type="GO" id="GO:0030288">
    <property type="term" value="C:outer membrane-bounded periplasmic space"/>
    <property type="evidence" value="ECO:0007669"/>
    <property type="project" value="InterPro"/>
</dbReference>
<accession>A0A6I4M6M3</accession>
<evidence type="ECO:0000256" key="7">
    <source>
        <dbReference type="ARBA" id="ARBA00022927"/>
    </source>
</evidence>
<keyword evidence="5 10" id="KW-0997">Cell inner membrane</keyword>
<keyword evidence="7 10" id="KW-0653">Protein transport</keyword>
<dbReference type="SUPFAM" id="SSF74653">
    <property type="entry name" value="TolA/TonB C-terminal domain"/>
    <property type="match status" value="1"/>
</dbReference>
<keyword evidence="3 10" id="KW-0813">Transport</keyword>
<dbReference type="GO" id="GO:0015031">
    <property type="term" value="P:protein transport"/>
    <property type="evidence" value="ECO:0007669"/>
    <property type="project" value="UniProtKB-UniRule"/>
</dbReference>
<dbReference type="GO" id="GO:0055085">
    <property type="term" value="P:transmembrane transport"/>
    <property type="evidence" value="ECO:0007669"/>
    <property type="project" value="InterPro"/>
</dbReference>
<sequence>MSYAQENSHANKVSMGAAIMVNGSIILAVALSPIIAKFEPGPKTFFGHNIPAWTPPPKTEQKVQPKNKAVKTVVRSDPVIKTNAPVETGVITTGPETATGLITAGAGSGDDFADFTSIIPKTPTPIFKSATRDPRYIRNFQPDYPVAMLRQEIEGSVTVRILVGIDGRVRQVQTISATDSSFARVTEKQALSAWRFKPATRDGIAVEDWQTLTVRFDIN</sequence>
<evidence type="ECO:0000256" key="1">
    <source>
        <dbReference type="ARBA" id="ARBA00004383"/>
    </source>
</evidence>
<keyword evidence="9 10" id="KW-0472">Membrane</keyword>
<dbReference type="GO" id="GO:0098797">
    <property type="term" value="C:plasma membrane protein complex"/>
    <property type="evidence" value="ECO:0007669"/>
    <property type="project" value="TreeGrafter"/>
</dbReference>
<dbReference type="OrthoDB" id="1685233at2"/>
<organism evidence="12 13">
    <name type="scientific">Sphingorhabdus profundilacus</name>
    <dbReference type="NCBI Taxonomy" id="2509718"/>
    <lineage>
        <taxon>Bacteria</taxon>
        <taxon>Pseudomonadati</taxon>
        <taxon>Pseudomonadota</taxon>
        <taxon>Alphaproteobacteria</taxon>
        <taxon>Sphingomonadales</taxon>
        <taxon>Sphingomonadaceae</taxon>
        <taxon>Sphingorhabdus</taxon>
    </lineage>
</organism>
<evidence type="ECO:0000256" key="4">
    <source>
        <dbReference type="ARBA" id="ARBA00022475"/>
    </source>
</evidence>
<dbReference type="GO" id="GO:0015891">
    <property type="term" value="P:siderophore transport"/>
    <property type="evidence" value="ECO:0007669"/>
    <property type="project" value="InterPro"/>
</dbReference>
<evidence type="ECO:0000256" key="5">
    <source>
        <dbReference type="ARBA" id="ARBA00022519"/>
    </source>
</evidence>
<dbReference type="AlphaFoldDB" id="A0A6I4M6M3"/>
<dbReference type="InterPro" id="IPR051045">
    <property type="entry name" value="TonB-dependent_transducer"/>
</dbReference>
<evidence type="ECO:0000313" key="13">
    <source>
        <dbReference type="Proteomes" id="UP000471147"/>
    </source>
</evidence>
<dbReference type="PROSITE" id="PS52015">
    <property type="entry name" value="TONB_CTD"/>
    <property type="match status" value="1"/>
</dbReference>
<dbReference type="RefSeq" id="WP_160354250.1">
    <property type="nucleotide sequence ID" value="NZ_SDWJ01000002.1"/>
</dbReference>
<dbReference type="InterPro" id="IPR037682">
    <property type="entry name" value="TonB_C"/>
</dbReference>
<dbReference type="EMBL" id="SDWJ01000002">
    <property type="protein sequence ID" value="MVZ98328.1"/>
    <property type="molecule type" value="Genomic_DNA"/>
</dbReference>
<evidence type="ECO:0000256" key="3">
    <source>
        <dbReference type="ARBA" id="ARBA00022448"/>
    </source>
</evidence>
<gene>
    <name evidence="12" type="ORF">EUU23_11550</name>
</gene>
<comment type="subcellular location">
    <subcellularLocation>
        <location evidence="1 10">Cell inner membrane</location>
        <topology evidence="1 10">Single-pass membrane protein</topology>
        <orientation evidence="1 10">Periplasmic side</orientation>
    </subcellularLocation>
</comment>
<dbReference type="GO" id="GO:0031992">
    <property type="term" value="F:energy transducer activity"/>
    <property type="evidence" value="ECO:0007669"/>
    <property type="project" value="InterPro"/>
</dbReference>
<dbReference type="PANTHER" id="PTHR33446:SF2">
    <property type="entry name" value="PROTEIN TONB"/>
    <property type="match status" value="1"/>
</dbReference>
<evidence type="ECO:0000256" key="9">
    <source>
        <dbReference type="ARBA" id="ARBA00023136"/>
    </source>
</evidence>
<proteinExistence type="inferred from homology"/>
<protein>
    <recommendedName>
        <fullName evidence="10">Protein TonB</fullName>
    </recommendedName>
</protein>
<dbReference type="PRINTS" id="PR01374">
    <property type="entry name" value="TONBPROTEIN"/>
</dbReference>
<dbReference type="InterPro" id="IPR006260">
    <property type="entry name" value="TonB/TolA_C"/>
</dbReference>
<dbReference type="InterPro" id="IPR003538">
    <property type="entry name" value="TonB"/>
</dbReference>
<dbReference type="Gene3D" id="3.30.1150.10">
    <property type="match status" value="1"/>
</dbReference>
<dbReference type="Pfam" id="PF03544">
    <property type="entry name" value="TonB_C"/>
    <property type="match status" value="1"/>
</dbReference>
<reference evidence="12 13" key="1">
    <citation type="submission" date="2019-01" db="EMBL/GenBank/DDBJ databases">
        <title>Sphingorhabdus lacus sp.nov., isolated from an oligotrophic freshwater lake.</title>
        <authorList>
            <person name="Park M."/>
        </authorList>
    </citation>
    <scope>NUCLEOTIDE SEQUENCE [LARGE SCALE GENOMIC DNA]</scope>
    <source>
        <strain evidence="12 13">IMCC26285</strain>
    </source>
</reference>